<dbReference type="PROSITE" id="PS00168">
    <property type="entry name" value="TRP_SYNTHASE_BETA"/>
    <property type="match status" value="1"/>
</dbReference>
<dbReference type="UniPathway" id="UPA00035">
    <property type="reaction ID" value="UER00044"/>
</dbReference>
<dbReference type="EC" id="4.2.1.20" evidence="11"/>
<dbReference type="EMBL" id="AP011529">
    <property type="protein sequence ID" value="BAI79937.1"/>
    <property type="molecule type" value="Genomic_DNA"/>
</dbReference>
<dbReference type="InterPro" id="IPR006654">
    <property type="entry name" value="Trp_synth_beta"/>
</dbReference>
<feature type="domain" description="Tryptophan synthase beta chain-like PALP" evidence="12">
    <location>
        <begin position="52"/>
        <end position="375"/>
    </location>
</feature>
<dbReference type="InterPro" id="IPR023026">
    <property type="entry name" value="Trp_synth_beta/beta-like"/>
</dbReference>
<dbReference type="OrthoDB" id="9766131at2"/>
<comment type="pathway">
    <text evidence="2 11">Amino-acid biosynthesis; L-tryptophan biosynthesis; L-tryptophan from chorismate: step 5/5.</text>
</comment>
<dbReference type="GO" id="GO:0005737">
    <property type="term" value="C:cytoplasm"/>
    <property type="evidence" value="ECO:0007669"/>
    <property type="project" value="TreeGrafter"/>
</dbReference>
<reference evidence="13 14" key="1">
    <citation type="journal article" date="2010" name="DNA Res.">
        <title>Bacterial lifestyle in a deep-sea hydrothermal vent chimney revealed by the genome sequence of the thermophilic bacterium Deferribacter desulfuricans SSM1.</title>
        <authorList>
            <person name="Takaki Y."/>
            <person name="Shimamura S."/>
            <person name="Nakagawa S."/>
            <person name="Fukuhara Y."/>
            <person name="Horikawa H."/>
            <person name="Ankai A."/>
            <person name="Harada T."/>
            <person name="Hosoyama A."/>
            <person name="Oguchi A."/>
            <person name="Fukui S."/>
            <person name="Fujita N."/>
            <person name="Takami H."/>
            <person name="Takai K."/>
        </authorList>
    </citation>
    <scope>NUCLEOTIDE SEQUENCE [LARGE SCALE GENOMIC DNA]</scope>
    <source>
        <strain evidence="14">DSM 14783 / JCM 11476 / NBRC 101012 / SSM1</strain>
    </source>
</reference>
<comment type="similarity">
    <text evidence="3 11">Belongs to the TrpB family.</text>
</comment>
<evidence type="ECO:0000256" key="5">
    <source>
        <dbReference type="ARBA" id="ARBA00022605"/>
    </source>
</evidence>
<dbReference type="AlphaFoldDB" id="D3PBG4"/>
<dbReference type="InterPro" id="IPR036052">
    <property type="entry name" value="TrpB-like_PALP_sf"/>
</dbReference>
<comment type="catalytic activity">
    <reaction evidence="10 11">
        <text>(1S,2R)-1-C-(indol-3-yl)glycerol 3-phosphate + L-serine = D-glyceraldehyde 3-phosphate + L-tryptophan + H2O</text>
        <dbReference type="Rhea" id="RHEA:10532"/>
        <dbReference type="ChEBI" id="CHEBI:15377"/>
        <dbReference type="ChEBI" id="CHEBI:33384"/>
        <dbReference type="ChEBI" id="CHEBI:57912"/>
        <dbReference type="ChEBI" id="CHEBI:58866"/>
        <dbReference type="ChEBI" id="CHEBI:59776"/>
        <dbReference type="EC" id="4.2.1.20"/>
    </reaction>
</comment>
<dbReference type="Pfam" id="PF00291">
    <property type="entry name" value="PALP"/>
    <property type="match status" value="1"/>
</dbReference>
<name>D3PBG4_DEFDS</name>
<dbReference type="PANTHER" id="PTHR48077:SF3">
    <property type="entry name" value="TRYPTOPHAN SYNTHASE"/>
    <property type="match status" value="1"/>
</dbReference>
<keyword evidence="8 11" id="KW-0057">Aromatic amino acid biosynthesis</keyword>
<dbReference type="PIRSF" id="PIRSF001413">
    <property type="entry name" value="Trp_syn_beta"/>
    <property type="match status" value="1"/>
</dbReference>
<accession>D3PBG4</accession>
<dbReference type="Gene3D" id="3.40.50.1100">
    <property type="match status" value="2"/>
</dbReference>
<dbReference type="HAMAP" id="MF_00133">
    <property type="entry name" value="Trp_synth_beta"/>
    <property type="match status" value="1"/>
</dbReference>
<evidence type="ECO:0000256" key="6">
    <source>
        <dbReference type="ARBA" id="ARBA00022822"/>
    </source>
</evidence>
<comment type="cofactor">
    <cofactor evidence="1 11">
        <name>pyridoxal 5'-phosphate</name>
        <dbReference type="ChEBI" id="CHEBI:597326"/>
    </cofactor>
</comment>
<evidence type="ECO:0000313" key="13">
    <source>
        <dbReference type="EMBL" id="BAI79937.1"/>
    </source>
</evidence>
<evidence type="ECO:0000259" key="12">
    <source>
        <dbReference type="Pfam" id="PF00291"/>
    </source>
</evidence>
<evidence type="ECO:0000256" key="10">
    <source>
        <dbReference type="ARBA" id="ARBA00049047"/>
    </source>
</evidence>
<evidence type="ECO:0000256" key="9">
    <source>
        <dbReference type="ARBA" id="ARBA00023239"/>
    </source>
</evidence>
<dbReference type="NCBIfam" id="TIGR00263">
    <property type="entry name" value="trpB"/>
    <property type="match status" value="1"/>
</dbReference>
<keyword evidence="14" id="KW-1185">Reference proteome</keyword>
<dbReference type="InterPro" id="IPR001926">
    <property type="entry name" value="TrpB-like_PALP"/>
</dbReference>
<protein>
    <recommendedName>
        <fullName evidence="11">Tryptophan synthase beta chain</fullName>
        <ecNumber evidence="11">4.2.1.20</ecNumber>
    </recommendedName>
</protein>
<organism evidence="13 14">
    <name type="scientific">Deferribacter desulfuricans (strain DSM 14783 / JCM 11476 / NBRC 101012 / SSM1)</name>
    <dbReference type="NCBI Taxonomy" id="639282"/>
    <lineage>
        <taxon>Bacteria</taxon>
        <taxon>Pseudomonadati</taxon>
        <taxon>Deferribacterota</taxon>
        <taxon>Deferribacteres</taxon>
        <taxon>Deferribacterales</taxon>
        <taxon>Deferribacteraceae</taxon>
        <taxon>Deferribacter</taxon>
    </lineage>
</organism>
<dbReference type="GO" id="GO:0004834">
    <property type="term" value="F:tryptophan synthase activity"/>
    <property type="evidence" value="ECO:0007669"/>
    <property type="project" value="UniProtKB-UniRule"/>
</dbReference>
<comment type="function">
    <text evidence="11">The beta subunit is responsible for the synthesis of L-tryptophan from indole and L-serine.</text>
</comment>
<dbReference type="RefSeq" id="WP_013007185.1">
    <property type="nucleotide sequence ID" value="NC_013939.1"/>
</dbReference>
<dbReference type="FunFam" id="3.40.50.1100:FF:000004">
    <property type="entry name" value="Tryptophan synthase beta chain"/>
    <property type="match status" value="1"/>
</dbReference>
<gene>
    <name evidence="11 13" type="primary">trpB</name>
    <name evidence="13" type="ordered locus">DEFDS_0443</name>
</gene>
<dbReference type="HOGENOM" id="CLU_016734_3_1_0"/>
<dbReference type="STRING" id="639282.DEFDS_0443"/>
<dbReference type="eggNOG" id="COG0133">
    <property type="taxonomic scope" value="Bacteria"/>
</dbReference>
<evidence type="ECO:0000256" key="11">
    <source>
        <dbReference type="HAMAP-Rule" id="MF_00133"/>
    </source>
</evidence>
<evidence type="ECO:0000256" key="1">
    <source>
        <dbReference type="ARBA" id="ARBA00001933"/>
    </source>
</evidence>
<dbReference type="FunFam" id="3.40.50.1100:FF:000001">
    <property type="entry name" value="Tryptophan synthase beta chain"/>
    <property type="match status" value="1"/>
</dbReference>
<keyword evidence="5 11" id="KW-0028">Amino-acid biosynthesis</keyword>
<dbReference type="InterPro" id="IPR006653">
    <property type="entry name" value="Trp_synth_b_CS"/>
</dbReference>
<evidence type="ECO:0000256" key="2">
    <source>
        <dbReference type="ARBA" id="ARBA00004733"/>
    </source>
</evidence>
<evidence type="ECO:0000256" key="8">
    <source>
        <dbReference type="ARBA" id="ARBA00023141"/>
    </source>
</evidence>
<keyword evidence="7 11" id="KW-0663">Pyridoxal phosphate</keyword>
<dbReference type="CDD" id="cd06446">
    <property type="entry name" value="Trp-synth_B"/>
    <property type="match status" value="1"/>
</dbReference>
<proteinExistence type="inferred from homology"/>
<dbReference type="SUPFAM" id="SSF53686">
    <property type="entry name" value="Tryptophan synthase beta subunit-like PLP-dependent enzymes"/>
    <property type="match status" value="1"/>
</dbReference>
<comment type="subunit">
    <text evidence="4 11">Tetramer of two alpha and two beta chains.</text>
</comment>
<sequence length="391" mass="43104">MNYNRYFYGEYGGQFVAETLIPLLDELEENFIKYKDNKNFNDELDYLLKNYAGRPTPVYFAKRLSEKYGVNIYLKREDLLHTGAHKINNTLGQALLAKYMGKKRIIAETGAGQHGVATATVCALLGIECTVYMGSLDAKRQRINVERMKMLGAKVEVVDFGSQTLKDAVSAAIKDWVTNVDTTHYLIGSAVGPYPFPEIVAHFQSVIGLEARKFFIEEVGKLPDVVVACVGGGSNAIGIFRGFLEDEDVRLIGVEAGGLSEKVGEHASSISYGKKGVFQGSLSKVLQTEFGQIASVHSVSAGLDYPGVGPEHAYLFDIGRAEYYPINDKEAVDGFFELTRLEGILPALESSHAIGYVMKHHKEFIGKNVLINLSGRGDKDLHIIEDYVRGI</sequence>
<evidence type="ECO:0000256" key="4">
    <source>
        <dbReference type="ARBA" id="ARBA00011270"/>
    </source>
</evidence>
<dbReference type="PANTHER" id="PTHR48077">
    <property type="entry name" value="TRYPTOPHAN SYNTHASE-RELATED"/>
    <property type="match status" value="1"/>
</dbReference>
<feature type="modified residue" description="N6-(pyridoxal phosphate)lysine" evidence="11">
    <location>
        <position position="86"/>
    </location>
</feature>
<dbReference type="KEGG" id="ddf:DEFDS_0443"/>
<evidence type="ECO:0000256" key="3">
    <source>
        <dbReference type="ARBA" id="ARBA00009982"/>
    </source>
</evidence>
<evidence type="ECO:0000313" key="14">
    <source>
        <dbReference type="Proteomes" id="UP000001520"/>
    </source>
</evidence>
<keyword evidence="9 11" id="KW-0456">Lyase</keyword>
<evidence type="ECO:0000256" key="7">
    <source>
        <dbReference type="ARBA" id="ARBA00022898"/>
    </source>
</evidence>
<dbReference type="Proteomes" id="UP000001520">
    <property type="component" value="Chromosome"/>
</dbReference>
<keyword evidence="6 11" id="KW-0822">Tryptophan biosynthesis</keyword>